<accession>A0AAD4N7R7</accession>
<dbReference type="Proteomes" id="UP001201812">
    <property type="component" value="Unassembled WGS sequence"/>
</dbReference>
<gene>
    <name evidence="1" type="ORF">DdX_08654</name>
</gene>
<comment type="caution">
    <text evidence="1">The sequence shown here is derived from an EMBL/GenBank/DDBJ whole genome shotgun (WGS) entry which is preliminary data.</text>
</comment>
<dbReference type="EMBL" id="JAKKPZ010000013">
    <property type="protein sequence ID" value="KAI1714553.1"/>
    <property type="molecule type" value="Genomic_DNA"/>
</dbReference>
<organism evidence="1 2">
    <name type="scientific">Ditylenchus destructor</name>
    <dbReference type="NCBI Taxonomy" id="166010"/>
    <lineage>
        <taxon>Eukaryota</taxon>
        <taxon>Metazoa</taxon>
        <taxon>Ecdysozoa</taxon>
        <taxon>Nematoda</taxon>
        <taxon>Chromadorea</taxon>
        <taxon>Rhabditida</taxon>
        <taxon>Tylenchina</taxon>
        <taxon>Tylenchomorpha</taxon>
        <taxon>Sphaerularioidea</taxon>
        <taxon>Anguinidae</taxon>
        <taxon>Anguininae</taxon>
        <taxon>Ditylenchus</taxon>
    </lineage>
</organism>
<sequence>MKADCMAAGSAREKNNGRVITAAAAALPSPHYYFPAAGTYEQIGQNLKTQEWECSRVEAFEPSPTTLHGPLERNYKYGNNHGPPPLAGGPALQQSSSYWTLREHCAFAVDHGQRITDPIAKNPRNNFATYIKCKTAHFRFSAYPTLVLLAE</sequence>
<dbReference type="AlphaFoldDB" id="A0AAD4N7R7"/>
<keyword evidence="2" id="KW-1185">Reference proteome</keyword>
<protein>
    <submittedName>
        <fullName evidence="1">Uncharacterized protein</fullName>
    </submittedName>
</protein>
<evidence type="ECO:0000313" key="1">
    <source>
        <dbReference type="EMBL" id="KAI1714553.1"/>
    </source>
</evidence>
<reference evidence="1" key="1">
    <citation type="submission" date="2022-01" db="EMBL/GenBank/DDBJ databases">
        <title>Genome Sequence Resource for Two Populations of Ditylenchus destructor, the Migratory Endoparasitic Phytonematode.</title>
        <authorList>
            <person name="Zhang H."/>
            <person name="Lin R."/>
            <person name="Xie B."/>
        </authorList>
    </citation>
    <scope>NUCLEOTIDE SEQUENCE</scope>
    <source>
        <strain evidence="1">BazhouSP</strain>
    </source>
</reference>
<proteinExistence type="predicted"/>
<name>A0AAD4N7R7_9BILA</name>
<evidence type="ECO:0000313" key="2">
    <source>
        <dbReference type="Proteomes" id="UP001201812"/>
    </source>
</evidence>